<dbReference type="SUPFAM" id="SSF55785">
    <property type="entry name" value="PYP-like sensor domain (PAS domain)"/>
    <property type="match status" value="1"/>
</dbReference>
<evidence type="ECO:0000259" key="7">
    <source>
        <dbReference type="PROSITE" id="PS50110"/>
    </source>
</evidence>
<reference evidence="8 9" key="1">
    <citation type="submission" date="2015-03" db="EMBL/GenBank/DDBJ databases">
        <title>Draft genome sequence of Luteibacter yeojuensis strain SU11.</title>
        <authorList>
            <person name="Sulaiman J."/>
            <person name="Priya K."/>
            <person name="Chan K.-G."/>
        </authorList>
    </citation>
    <scope>NUCLEOTIDE SEQUENCE [LARGE SCALE GENOMIC DNA]</scope>
    <source>
        <strain evidence="8 9">SU11</strain>
    </source>
</reference>
<evidence type="ECO:0000313" key="8">
    <source>
        <dbReference type="EMBL" id="KJV30021.1"/>
    </source>
</evidence>
<dbReference type="PROSITE" id="PS50110">
    <property type="entry name" value="RESPONSE_REGULATORY"/>
    <property type="match status" value="1"/>
</dbReference>
<dbReference type="InterPro" id="IPR036890">
    <property type="entry name" value="HATPase_C_sf"/>
</dbReference>
<dbReference type="Gene3D" id="3.30.565.10">
    <property type="entry name" value="Histidine kinase-like ATPase, C-terminal domain"/>
    <property type="match status" value="1"/>
</dbReference>
<evidence type="ECO:0000256" key="1">
    <source>
        <dbReference type="ARBA" id="ARBA00000085"/>
    </source>
</evidence>
<dbReference type="PATRIC" id="fig|345309.4.peg.2654"/>
<dbReference type="Pfam" id="PF02518">
    <property type="entry name" value="HATPase_c"/>
    <property type="match status" value="1"/>
</dbReference>
<dbReference type="GO" id="GO:0000155">
    <property type="term" value="F:phosphorelay sensor kinase activity"/>
    <property type="evidence" value="ECO:0007669"/>
    <property type="project" value="InterPro"/>
</dbReference>
<dbReference type="SMART" id="SM00388">
    <property type="entry name" value="HisKA"/>
    <property type="match status" value="1"/>
</dbReference>
<sequence length="562" mass="60657">MLPFPLPVTSPAQLAYQLLQDSDWAHAHRDLDLPVELRTVLSMIMDSPEPLWIAWGAEEKAFFFNDAYLPFLGGKLHGAMGNRLDVVWADVWADVAEAIDDAFAGRHRSFKNLRLMMDRDGTPRETFWTFSYSPLRMAHGGVAGIICAVTEQTEQVAERDLHVRQVAAITQEAREAHLELVRAREQLRQSQKLEAMGQLTGGVAHDFNNLLQVITGSVDMLLPAWPAGDPKVKFLHAISGASERAARLTAQLLAFSRRQSLSPEVFDAGDGVRALTTILATVLGERVALRMALPERRLPVLLDRSQFDTALINIAANARDATNGTGEVTITLEPVAGVPAVRMAGPLKGPFLAIHIRDSGAGIEADVLGRIFEPFFTTKAVGAGTGLGLSQVFGFVKQSEGEVDVTSVPGYGTTFTLYLPLTDQPTEHSVDMTGHPPTDGAGRTILVVEDNADVADFAVGAVASLGYGVVLARNAESALDELRKDAARFHAVFSDVVMPGVSGLDLGLAIRVNYPRLPVILTSGYSELLSKNPGHGFRLLKKPYSLKQLADALASVETSTGV</sequence>
<dbReference type="SUPFAM" id="SSF47384">
    <property type="entry name" value="Homodimeric domain of signal transducing histidine kinase"/>
    <property type="match status" value="1"/>
</dbReference>
<dbReference type="SUPFAM" id="SSF52172">
    <property type="entry name" value="CheY-like"/>
    <property type="match status" value="1"/>
</dbReference>
<name>A0A0F3KFS5_9GAMM</name>
<feature type="domain" description="Response regulatory" evidence="7">
    <location>
        <begin position="444"/>
        <end position="557"/>
    </location>
</feature>
<feature type="modified residue" description="4-aspartylphosphate" evidence="4">
    <location>
        <position position="495"/>
    </location>
</feature>
<dbReference type="PANTHER" id="PTHR43065">
    <property type="entry name" value="SENSOR HISTIDINE KINASE"/>
    <property type="match status" value="1"/>
</dbReference>
<dbReference type="PROSITE" id="PS50109">
    <property type="entry name" value="HIS_KIN"/>
    <property type="match status" value="1"/>
</dbReference>
<keyword evidence="3 4" id="KW-0597">Phosphoprotein</keyword>
<evidence type="ECO:0000256" key="5">
    <source>
        <dbReference type="SAM" id="Coils"/>
    </source>
</evidence>
<keyword evidence="9" id="KW-1185">Reference proteome</keyword>
<keyword evidence="5" id="KW-0175">Coiled coil</keyword>
<dbReference type="RefSeq" id="WP_045830474.1">
    <property type="nucleotide sequence ID" value="NZ_JZRB01000034.1"/>
</dbReference>
<dbReference type="PRINTS" id="PR00344">
    <property type="entry name" value="BCTRLSENSOR"/>
</dbReference>
<feature type="domain" description="Histidine kinase" evidence="6">
    <location>
        <begin position="202"/>
        <end position="423"/>
    </location>
</feature>
<dbReference type="Gene3D" id="3.40.50.2300">
    <property type="match status" value="1"/>
</dbReference>
<accession>A0A0F3KFS5</accession>
<keyword evidence="8" id="KW-0808">Transferase</keyword>
<dbReference type="InterPro" id="IPR035965">
    <property type="entry name" value="PAS-like_dom_sf"/>
</dbReference>
<dbReference type="InterPro" id="IPR003661">
    <property type="entry name" value="HisK_dim/P_dom"/>
</dbReference>
<dbReference type="Gene3D" id="3.30.450.20">
    <property type="entry name" value="PAS domain"/>
    <property type="match status" value="1"/>
</dbReference>
<evidence type="ECO:0000256" key="3">
    <source>
        <dbReference type="ARBA" id="ARBA00022553"/>
    </source>
</evidence>
<dbReference type="InterPro" id="IPR011006">
    <property type="entry name" value="CheY-like_superfamily"/>
</dbReference>
<dbReference type="Gene3D" id="1.10.287.130">
    <property type="match status" value="1"/>
</dbReference>
<dbReference type="SUPFAM" id="SSF55874">
    <property type="entry name" value="ATPase domain of HSP90 chaperone/DNA topoisomerase II/histidine kinase"/>
    <property type="match status" value="1"/>
</dbReference>
<evidence type="ECO:0000259" key="6">
    <source>
        <dbReference type="PROSITE" id="PS50109"/>
    </source>
</evidence>
<dbReference type="Pfam" id="PF00072">
    <property type="entry name" value="Response_reg"/>
    <property type="match status" value="1"/>
</dbReference>
<dbReference type="AlphaFoldDB" id="A0A0F3KFS5"/>
<evidence type="ECO:0000256" key="4">
    <source>
        <dbReference type="PROSITE-ProRule" id="PRU00169"/>
    </source>
</evidence>
<comment type="catalytic activity">
    <reaction evidence="1">
        <text>ATP + protein L-histidine = ADP + protein N-phospho-L-histidine.</text>
        <dbReference type="EC" id="2.7.13.3"/>
    </reaction>
</comment>
<dbReference type="InterPro" id="IPR036097">
    <property type="entry name" value="HisK_dim/P_sf"/>
</dbReference>
<dbReference type="SMART" id="SM00387">
    <property type="entry name" value="HATPase_c"/>
    <property type="match status" value="1"/>
</dbReference>
<dbReference type="InterPro" id="IPR001789">
    <property type="entry name" value="Sig_transdc_resp-reg_receiver"/>
</dbReference>
<dbReference type="InterPro" id="IPR005467">
    <property type="entry name" value="His_kinase_dom"/>
</dbReference>
<proteinExistence type="predicted"/>
<organism evidence="8 9">
    <name type="scientific">Luteibacter yeojuensis</name>
    <dbReference type="NCBI Taxonomy" id="345309"/>
    <lineage>
        <taxon>Bacteria</taxon>
        <taxon>Pseudomonadati</taxon>
        <taxon>Pseudomonadota</taxon>
        <taxon>Gammaproteobacteria</taxon>
        <taxon>Lysobacterales</taxon>
        <taxon>Rhodanobacteraceae</taxon>
        <taxon>Luteibacter</taxon>
    </lineage>
</organism>
<dbReference type="InterPro" id="IPR004358">
    <property type="entry name" value="Sig_transdc_His_kin-like_C"/>
</dbReference>
<comment type="caution">
    <text evidence="8">The sequence shown here is derived from an EMBL/GenBank/DDBJ whole genome shotgun (WGS) entry which is preliminary data.</text>
</comment>
<protein>
    <recommendedName>
        <fullName evidence="2">histidine kinase</fullName>
        <ecNumber evidence="2">2.7.13.3</ecNumber>
    </recommendedName>
</protein>
<dbReference type="OrthoDB" id="9770473at2"/>
<feature type="coiled-coil region" evidence="5">
    <location>
        <begin position="166"/>
        <end position="193"/>
    </location>
</feature>
<dbReference type="EC" id="2.7.13.3" evidence="2"/>
<evidence type="ECO:0000313" key="9">
    <source>
        <dbReference type="Proteomes" id="UP000033651"/>
    </source>
</evidence>
<dbReference type="Proteomes" id="UP000033651">
    <property type="component" value="Unassembled WGS sequence"/>
</dbReference>
<dbReference type="Pfam" id="PF00512">
    <property type="entry name" value="HisKA"/>
    <property type="match status" value="1"/>
</dbReference>
<dbReference type="EMBL" id="JZRB01000034">
    <property type="protein sequence ID" value="KJV30021.1"/>
    <property type="molecule type" value="Genomic_DNA"/>
</dbReference>
<keyword evidence="8" id="KW-0418">Kinase</keyword>
<dbReference type="PANTHER" id="PTHR43065:SF49">
    <property type="entry name" value="HISTIDINE KINASE"/>
    <property type="match status" value="1"/>
</dbReference>
<dbReference type="CDD" id="cd00082">
    <property type="entry name" value="HisKA"/>
    <property type="match status" value="1"/>
</dbReference>
<dbReference type="SMART" id="SM00448">
    <property type="entry name" value="REC"/>
    <property type="match status" value="1"/>
</dbReference>
<dbReference type="InterPro" id="IPR003594">
    <property type="entry name" value="HATPase_dom"/>
</dbReference>
<gene>
    <name evidence="8" type="ORF">VI08_15255</name>
</gene>
<evidence type="ECO:0000256" key="2">
    <source>
        <dbReference type="ARBA" id="ARBA00012438"/>
    </source>
</evidence>